<keyword evidence="1" id="KW-0645">Protease</keyword>
<dbReference type="Proteomes" id="UP000019109">
    <property type="component" value="Unassembled WGS sequence"/>
</dbReference>
<evidence type="ECO:0000313" key="2">
    <source>
        <dbReference type="Proteomes" id="UP000019109"/>
    </source>
</evidence>
<name>W4VD89_9FIRM</name>
<dbReference type="AlphaFoldDB" id="W4VD89"/>
<comment type="caution">
    <text evidence="1">The sequence shown here is derived from an EMBL/GenBank/DDBJ whole genome shotgun (WGS) entry which is preliminary data.</text>
</comment>
<dbReference type="GO" id="GO:0008233">
    <property type="term" value="F:peptidase activity"/>
    <property type="evidence" value="ECO:0007669"/>
    <property type="project" value="UniProtKB-KW"/>
</dbReference>
<dbReference type="GO" id="GO:0006508">
    <property type="term" value="P:proteolysis"/>
    <property type="evidence" value="ECO:0007669"/>
    <property type="project" value="UniProtKB-KW"/>
</dbReference>
<proteinExistence type="predicted"/>
<dbReference type="SUPFAM" id="SSF50156">
    <property type="entry name" value="PDZ domain-like"/>
    <property type="match status" value="1"/>
</dbReference>
<dbReference type="InterPro" id="IPR036034">
    <property type="entry name" value="PDZ_sf"/>
</dbReference>
<dbReference type="STRING" id="1294263.JCM21531_4395"/>
<dbReference type="EMBL" id="BAVR01000090">
    <property type="protein sequence ID" value="GAE90758.1"/>
    <property type="molecule type" value="Genomic_DNA"/>
</dbReference>
<gene>
    <name evidence="1" type="ORF">JCM21531_4395</name>
</gene>
<accession>W4VD89</accession>
<organism evidence="1 2">
    <name type="scientific">Acetivibrio straminisolvens JCM 21531</name>
    <dbReference type="NCBI Taxonomy" id="1294263"/>
    <lineage>
        <taxon>Bacteria</taxon>
        <taxon>Bacillati</taxon>
        <taxon>Bacillota</taxon>
        <taxon>Clostridia</taxon>
        <taxon>Eubacteriales</taxon>
        <taxon>Oscillospiraceae</taxon>
        <taxon>Acetivibrio</taxon>
    </lineage>
</organism>
<sequence length="56" mass="6232">MTQIDGEEISTMMQLRCVIYSKNPGDVVTIKHISDGKPQTVQIKLSAKEKDGLVTR</sequence>
<dbReference type="Gene3D" id="2.30.42.10">
    <property type="match status" value="1"/>
</dbReference>
<keyword evidence="2" id="KW-1185">Reference proteome</keyword>
<reference evidence="1" key="1">
    <citation type="journal article" date="2014" name="Genome Announc.">
        <title>Draft Genome Sequence of Clostridium straminisolvens Strain JCM 21531T, Isolated from a Cellulose-Degrading Bacterial Community.</title>
        <authorList>
            <person name="Yuki M."/>
            <person name="Oshima K."/>
            <person name="Suda W."/>
            <person name="Sakamoto M."/>
            <person name="Kitamura K."/>
            <person name="Iida T."/>
            <person name="Hattori M."/>
            <person name="Ohkuma M."/>
        </authorList>
    </citation>
    <scope>NUCLEOTIDE SEQUENCE [LARGE SCALE GENOMIC DNA]</scope>
    <source>
        <strain evidence="1">JCM 21531</strain>
    </source>
</reference>
<keyword evidence="1" id="KW-0378">Hydrolase</keyword>
<evidence type="ECO:0000313" key="1">
    <source>
        <dbReference type="EMBL" id="GAE90758.1"/>
    </source>
</evidence>
<protein>
    <submittedName>
        <fullName evidence="1">Serine protease</fullName>
    </submittedName>
</protein>